<sequence length="76" mass="8869">MCCCKKWGVGIEIEEDVKREEIERIVKEVMEGVKGKEIKRKTMEWKQEIQKAVNPNGGSSYLILDKPIEEVLLCRF</sequence>
<accession>A0A9J5ZVS5</accession>
<dbReference type="PANTHER" id="PTHR11926:SF774">
    <property type="entry name" value="UDP-GLYCOSYLTRANSFERASE 85A1-RELATED"/>
    <property type="match status" value="1"/>
</dbReference>
<comment type="similarity">
    <text evidence="1">Belongs to the UDP-glycosyltransferase family.</text>
</comment>
<name>A0A9J5ZVS5_SOLCO</name>
<dbReference type="AlphaFoldDB" id="A0A9J5ZVS5"/>
<proteinExistence type="inferred from homology"/>
<comment type="caution">
    <text evidence="2">The sequence shown here is derived from an EMBL/GenBank/DDBJ whole genome shotgun (WGS) entry which is preliminary data.</text>
</comment>
<protein>
    <submittedName>
        <fullName evidence="2">Uncharacterized protein</fullName>
    </submittedName>
</protein>
<dbReference type="Gene3D" id="3.40.50.2000">
    <property type="entry name" value="Glycogen Phosphorylase B"/>
    <property type="match status" value="2"/>
</dbReference>
<evidence type="ECO:0000256" key="1">
    <source>
        <dbReference type="ARBA" id="ARBA00009995"/>
    </source>
</evidence>
<dbReference type="Proteomes" id="UP000824120">
    <property type="component" value="Chromosome 3"/>
</dbReference>
<evidence type="ECO:0000313" key="2">
    <source>
        <dbReference type="EMBL" id="KAG5616074.1"/>
    </source>
</evidence>
<reference evidence="2 3" key="1">
    <citation type="submission" date="2020-09" db="EMBL/GenBank/DDBJ databases">
        <title>De no assembly of potato wild relative species, Solanum commersonii.</title>
        <authorList>
            <person name="Cho K."/>
        </authorList>
    </citation>
    <scope>NUCLEOTIDE SEQUENCE [LARGE SCALE GENOMIC DNA]</scope>
    <source>
        <strain evidence="2">LZ3.2</strain>
        <tissue evidence="2">Leaf</tissue>
    </source>
</reference>
<dbReference type="OrthoDB" id="1927969at2759"/>
<dbReference type="GO" id="GO:0080043">
    <property type="term" value="F:quercetin 3-O-glucosyltransferase activity"/>
    <property type="evidence" value="ECO:0007669"/>
    <property type="project" value="TreeGrafter"/>
</dbReference>
<gene>
    <name evidence="2" type="ORF">H5410_015898</name>
</gene>
<keyword evidence="3" id="KW-1185">Reference proteome</keyword>
<dbReference type="SUPFAM" id="SSF53756">
    <property type="entry name" value="UDP-Glycosyltransferase/glycogen phosphorylase"/>
    <property type="match status" value="1"/>
</dbReference>
<organism evidence="2 3">
    <name type="scientific">Solanum commersonii</name>
    <name type="common">Commerson's wild potato</name>
    <name type="synonym">Commerson's nightshade</name>
    <dbReference type="NCBI Taxonomy" id="4109"/>
    <lineage>
        <taxon>Eukaryota</taxon>
        <taxon>Viridiplantae</taxon>
        <taxon>Streptophyta</taxon>
        <taxon>Embryophyta</taxon>
        <taxon>Tracheophyta</taxon>
        <taxon>Spermatophyta</taxon>
        <taxon>Magnoliopsida</taxon>
        <taxon>eudicotyledons</taxon>
        <taxon>Gunneridae</taxon>
        <taxon>Pentapetalae</taxon>
        <taxon>asterids</taxon>
        <taxon>lamiids</taxon>
        <taxon>Solanales</taxon>
        <taxon>Solanaceae</taxon>
        <taxon>Solanoideae</taxon>
        <taxon>Solaneae</taxon>
        <taxon>Solanum</taxon>
    </lineage>
</organism>
<dbReference type="EMBL" id="JACXVP010000003">
    <property type="protein sequence ID" value="KAG5616074.1"/>
    <property type="molecule type" value="Genomic_DNA"/>
</dbReference>
<dbReference type="PANTHER" id="PTHR11926">
    <property type="entry name" value="GLUCOSYL/GLUCURONOSYL TRANSFERASES"/>
    <property type="match status" value="1"/>
</dbReference>
<dbReference type="GO" id="GO:0080044">
    <property type="term" value="F:quercetin 7-O-glucosyltransferase activity"/>
    <property type="evidence" value="ECO:0007669"/>
    <property type="project" value="TreeGrafter"/>
</dbReference>
<evidence type="ECO:0000313" key="3">
    <source>
        <dbReference type="Proteomes" id="UP000824120"/>
    </source>
</evidence>